<dbReference type="InterPro" id="IPR000719">
    <property type="entry name" value="Prot_kinase_dom"/>
</dbReference>
<comment type="catalytic activity">
    <reaction evidence="14">
        <text>L-seryl-[protein] + ATP = O-phospho-L-seryl-[protein] + ADP + H(+)</text>
        <dbReference type="Rhea" id="RHEA:17989"/>
        <dbReference type="Rhea" id="RHEA-COMP:9863"/>
        <dbReference type="Rhea" id="RHEA-COMP:11604"/>
        <dbReference type="ChEBI" id="CHEBI:15378"/>
        <dbReference type="ChEBI" id="CHEBI:29999"/>
        <dbReference type="ChEBI" id="CHEBI:30616"/>
        <dbReference type="ChEBI" id="CHEBI:83421"/>
        <dbReference type="ChEBI" id="CHEBI:456216"/>
        <dbReference type="EC" id="2.7.11.1"/>
    </reaction>
</comment>
<dbReference type="Pfam" id="PF14032">
    <property type="entry name" value="PknH_C"/>
    <property type="match status" value="1"/>
</dbReference>
<dbReference type="EC" id="2.7.11.1" evidence="2"/>
<keyword evidence="3" id="KW-1003">Cell membrane</keyword>
<evidence type="ECO:0000313" key="17">
    <source>
        <dbReference type="EMBL" id="AEF34066.1"/>
    </source>
</evidence>
<organism evidence="17 18">
    <name type="scientific">Mycolicibacter sinensis (strain JDM601)</name>
    <name type="common">Mycobacterium sinense</name>
    <dbReference type="NCBI Taxonomy" id="875328"/>
    <lineage>
        <taxon>Bacteria</taxon>
        <taxon>Bacillati</taxon>
        <taxon>Actinomycetota</taxon>
        <taxon>Actinomycetes</taxon>
        <taxon>Mycobacteriales</taxon>
        <taxon>Mycobacteriaceae</taxon>
        <taxon>Mycolicibacter</taxon>
    </lineage>
</organism>
<dbReference type="PANTHER" id="PTHR43289">
    <property type="entry name" value="MITOGEN-ACTIVATED PROTEIN KINASE KINASE KINASE 20-RELATED"/>
    <property type="match status" value="1"/>
</dbReference>
<dbReference type="KEGG" id="mjd:JDM601_0066"/>
<dbReference type="Gene3D" id="1.10.510.10">
    <property type="entry name" value="Transferase(Phosphotransferase) domain 1"/>
    <property type="match status" value="1"/>
</dbReference>
<protein>
    <recommendedName>
        <fullName evidence="2">non-specific serine/threonine protein kinase</fullName>
        <ecNumber evidence="2">2.7.11.1</ecNumber>
    </recommendedName>
</protein>
<dbReference type="Gene3D" id="3.30.200.20">
    <property type="entry name" value="Phosphorylase Kinase, domain 1"/>
    <property type="match status" value="1"/>
</dbReference>
<evidence type="ECO:0000256" key="13">
    <source>
        <dbReference type="ARBA" id="ARBA00047899"/>
    </source>
</evidence>
<comment type="catalytic activity">
    <reaction evidence="13">
        <text>L-threonyl-[protein] + ATP = O-phospho-L-threonyl-[protein] + ADP + H(+)</text>
        <dbReference type="Rhea" id="RHEA:46608"/>
        <dbReference type="Rhea" id="RHEA-COMP:11060"/>
        <dbReference type="Rhea" id="RHEA-COMP:11605"/>
        <dbReference type="ChEBI" id="CHEBI:15378"/>
        <dbReference type="ChEBI" id="CHEBI:30013"/>
        <dbReference type="ChEBI" id="CHEBI:30616"/>
        <dbReference type="ChEBI" id="CHEBI:61977"/>
        <dbReference type="ChEBI" id="CHEBI:456216"/>
        <dbReference type="EC" id="2.7.11.1"/>
    </reaction>
</comment>
<keyword evidence="5" id="KW-0597">Phosphoprotein</keyword>
<keyword evidence="6" id="KW-0808">Transferase</keyword>
<accession>F5YWG5</accession>
<dbReference type="SUPFAM" id="SSF56112">
    <property type="entry name" value="Protein kinase-like (PK-like)"/>
    <property type="match status" value="1"/>
</dbReference>
<dbReference type="PROSITE" id="PS50011">
    <property type="entry name" value="PROTEIN_KINASE_DOM"/>
    <property type="match status" value="1"/>
</dbReference>
<evidence type="ECO:0000256" key="1">
    <source>
        <dbReference type="ARBA" id="ARBA00004162"/>
    </source>
</evidence>
<name>F5YWG5_MYCSD</name>
<gene>
    <name evidence="17" type="ordered locus">JDM601_0066</name>
</gene>
<dbReference type="InterPro" id="IPR011009">
    <property type="entry name" value="Kinase-like_dom_sf"/>
</dbReference>
<feature type="compositionally biased region" description="Polar residues" evidence="15">
    <location>
        <begin position="342"/>
        <end position="351"/>
    </location>
</feature>
<evidence type="ECO:0000259" key="16">
    <source>
        <dbReference type="PROSITE" id="PS50011"/>
    </source>
</evidence>
<dbReference type="Gene3D" id="3.40.1000.70">
    <property type="entry name" value="PknH-like extracellular domain"/>
    <property type="match status" value="1"/>
</dbReference>
<keyword evidence="11" id="KW-1133">Transmembrane helix</keyword>
<keyword evidence="8" id="KW-0547">Nucleotide-binding</keyword>
<evidence type="ECO:0000256" key="11">
    <source>
        <dbReference type="ARBA" id="ARBA00022989"/>
    </source>
</evidence>
<dbReference type="STRING" id="875328.JDM601_0066"/>
<feature type="region of interest" description="Disordered" evidence="15">
    <location>
        <begin position="331"/>
        <end position="352"/>
    </location>
</feature>
<dbReference type="AlphaFoldDB" id="F5YWG5"/>
<keyword evidence="4" id="KW-0723">Serine/threonine-protein kinase</keyword>
<evidence type="ECO:0000256" key="10">
    <source>
        <dbReference type="ARBA" id="ARBA00022840"/>
    </source>
</evidence>
<feature type="region of interest" description="Disordered" evidence="15">
    <location>
        <begin position="286"/>
        <end position="307"/>
    </location>
</feature>
<dbReference type="HOGENOM" id="CLU_000288_63_44_11"/>
<proteinExistence type="predicted"/>
<dbReference type="GO" id="GO:0005524">
    <property type="term" value="F:ATP binding"/>
    <property type="evidence" value="ECO:0007669"/>
    <property type="project" value="UniProtKB-KW"/>
</dbReference>
<keyword evidence="9 17" id="KW-0418">Kinase</keyword>
<evidence type="ECO:0000256" key="12">
    <source>
        <dbReference type="ARBA" id="ARBA00023136"/>
    </source>
</evidence>
<evidence type="ECO:0000256" key="6">
    <source>
        <dbReference type="ARBA" id="ARBA00022679"/>
    </source>
</evidence>
<evidence type="ECO:0000256" key="9">
    <source>
        <dbReference type="ARBA" id="ARBA00022777"/>
    </source>
</evidence>
<dbReference type="GO" id="GO:0004674">
    <property type="term" value="F:protein serine/threonine kinase activity"/>
    <property type="evidence" value="ECO:0007669"/>
    <property type="project" value="UniProtKB-KW"/>
</dbReference>
<evidence type="ECO:0000256" key="8">
    <source>
        <dbReference type="ARBA" id="ARBA00022741"/>
    </source>
</evidence>
<dbReference type="Pfam" id="PF00069">
    <property type="entry name" value="Pkinase"/>
    <property type="match status" value="1"/>
</dbReference>
<dbReference type="PROSITE" id="PS00108">
    <property type="entry name" value="PROTEIN_KINASE_ST"/>
    <property type="match status" value="1"/>
</dbReference>
<dbReference type="FunFam" id="1.10.510.10:FF:000021">
    <property type="entry name" value="Serine/threonine protein kinase"/>
    <property type="match status" value="1"/>
</dbReference>
<evidence type="ECO:0000256" key="5">
    <source>
        <dbReference type="ARBA" id="ARBA00022553"/>
    </source>
</evidence>
<dbReference type="InterPro" id="IPR026954">
    <property type="entry name" value="PknH-like_Extracell"/>
</dbReference>
<comment type="subcellular location">
    <subcellularLocation>
        <location evidence="1">Cell membrane</location>
        <topology evidence="1">Single-pass membrane protein</topology>
    </subcellularLocation>
</comment>
<dbReference type="InterPro" id="IPR008271">
    <property type="entry name" value="Ser/Thr_kinase_AS"/>
</dbReference>
<dbReference type="CDD" id="cd14014">
    <property type="entry name" value="STKc_PknB_like"/>
    <property type="match status" value="1"/>
</dbReference>
<dbReference type="EMBL" id="CP002329">
    <property type="protein sequence ID" value="AEF34066.1"/>
    <property type="molecule type" value="Genomic_DNA"/>
</dbReference>
<dbReference type="PANTHER" id="PTHR43289:SF6">
    <property type="entry name" value="SERINE_THREONINE-PROTEIN KINASE NEKL-3"/>
    <property type="match status" value="1"/>
</dbReference>
<reference evidence="17 18" key="1">
    <citation type="journal article" date="2011" name="J. Bacteriol.">
        <title>Complete genome sequence of a novel clinical isolate, the nontuberculous Mycobacterium strain JDM601.</title>
        <authorList>
            <person name="Zhang Z.Y."/>
            <person name="Sun Z.Q."/>
            <person name="Wang Z.L."/>
            <person name="Wen Z.L."/>
            <person name="Sun Q.W."/>
            <person name="Zhu Z.Q."/>
            <person name="Song Y.Z."/>
            <person name="Zhao J.W."/>
            <person name="Wang H.H."/>
            <person name="Zhang S.L."/>
            <person name="Guo X.K."/>
        </authorList>
    </citation>
    <scope>NUCLEOTIDE SEQUENCE [LARGE SCALE GENOMIC DNA]</scope>
    <source>
        <strain evidence="17 18">JDM601</strain>
    </source>
</reference>
<keyword evidence="10" id="KW-0067">ATP-binding</keyword>
<keyword evidence="12" id="KW-0472">Membrane</keyword>
<evidence type="ECO:0000256" key="7">
    <source>
        <dbReference type="ARBA" id="ARBA00022692"/>
    </source>
</evidence>
<feature type="domain" description="Protein kinase" evidence="16">
    <location>
        <begin position="13"/>
        <end position="278"/>
    </location>
</feature>
<evidence type="ECO:0000256" key="2">
    <source>
        <dbReference type="ARBA" id="ARBA00012513"/>
    </source>
</evidence>
<dbReference type="FunFam" id="3.30.200.20:FF:000035">
    <property type="entry name" value="Serine/threonine protein kinase Stk1"/>
    <property type="match status" value="1"/>
</dbReference>
<sequence>MPMFTAGQVVDGYRIEQVLGTGGMGTVYLAANPTLPRREALKILSAELSRNSDFRARFIREAEVAAGLDHPHIVSVYNRGQTADGQLWIAMQFVDGTDADAAQRSGTMTPQRAVHIVSDVAKALDYAHARNVIHRDVKPANFLLTGTPGADERALLADFGIARALDDVGLTATGSVLATIAYAAPEVLSGTHLDGRADIYSLGCTLFSLLTGYAPFSSANGMAAVMMAHLHQPPPRPTDFVPSLPPALDVVIATAMAKDPAARFPSASALAQAARAALSNQLPAGLHYATPQSTPVRQPERPSSPRRRTWVLAGGAAAVLMVAGSIAAATMAGRERPPEPTTVVTSNTPAHSTIPLAGAEPGAPQGAASDDVQPEALRPILLPAGQLRSTEHELVLEEDISTLLDDAAAVSAPDCVGTWAPVQERAMGGHGQTGVAVQVLRAMNRKATEEGVVQAVVSYPTHMAAVQSLQQQQRQWQGCAGQSITVAAPGSGPQTWDFDQSQTFAGTVTSAARLRDGTAVCQHGINVRGNVLIDIRQCLPRGGNDVSALVNATGDRVPSR</sequence>
<evidence type="ECO:0000256" key="14">
    <source>
        <dbReference type="ARBA" id="ARBA00048679"/>
    </source>
</evidence>
<evidence type="ECO:0000313" key="18">
    <source>
        <dbReference type="Proteomes" id="UP000009224"/>
    </source>
</evidence>
<dbReference type="GO" id="GO:0045717">
    <property type="term" value="P:negative regulation of fatty acid biosynthetic process"/>
    <property type="evidence" value="ECO:0007669"/>
    <property type="project" value="UniProtKB-ARBA"/>
</dbReference>
<dbReference type="GO" id="GO:0005886">
    <property type="term" value="C:plasma membrane"/>
    <property type="evidence" value="ECO:0007669"/>
    <property type="project" value="UniProtKB-SubCell"/>
</dbReference>
<dbReference type="Proteomes" id="UP000009224">
    <property type="component" value="Chromosome"/>
</dbReference>
<dbReference type="SMART" id="SM00220">
    <property type="entry name" value="S_TKc"/>
    <property type="match status" value="1"/>
</dbReference>
<dbReference type="eggNOG" id="COG0515">
    <property type="taxonomic scope" value="Bacteria"/>
</dbReference>
<keyword evidence="7 17" id="KW-0812">Transmembrane</keyword>
<evidence type="ECO:0000256" key="15">
    <source>
        <dbReference type="SAM" id="MobiDB-lite"/>
    </source>
</evidence>
<dbReference type="InterPro" id="IPR038232">
    <property type="entry name" value="PknH-like_Extracell_sf"/>
</dbReference>
<evidence type="ECO:0000256" key="4">
    <source>
        <dbReference type="ARBA" id="ARBA00022527"/>
    </source>
</evidence>
<keyword evidence="18" id="KW-1185">Reference proteome</keyword>
<evidence type="ECO:0000256" key="3">
    <source>
        <dbReference type="ARBA" id="ARBA00022475"/>
    </source>
</evidence>